<dbReference type="Pfam" id="PF22013">
    <property type="entry name" value="PG_1098_Fer"/>
    <property type="match status" value="1"/>
</dbReference>
<feature type="domain" description="THUMP-like" evidence="1">
    <location>
        <begin position="329"/>
        <end position="397"/>
    </location>
</feature>
<dbReference type="InterPro" id="IPR054168">
    <property type="entry name" value="PG_1098_Fer"/>
</dbReference>
<keyword evidence="4" id="KW-1185">Reference proteome</keyword>
<dbReference type="OrthoDB" id="1000417at2"/>
<dbReference type="Proteomes" id="UP000008514">
    <property type="component" value="Chromosome"/>
</dbReference>
<dbReference type="GO" id="GO:0032259">
    <property type="term" value="P:methylation"/>
    <property type="evidence" value="ECO:0007669"/>
    <property type="project" value="UniProtKB-KW"/>
</dbReference>
<reference evidence="3" key="2">
    <citation type="submission" date="2012-09" db="EMBL/GenBank/DDBJ databases">
        <title>The complete sequence of Psychroflexus torquis an extreme psychrophile from sea-ice that is stimulated by light.</title>
        <authorList>
            <person name="Feng S."/>
            <person name="Powell S.M."/>
            <person name="Bowman J.P."/>
        </authorList>
    </citation>
    <scope>NUCLEOTIDE SEQUENCE [LARGE SCALE GENOMIC DNA]</scope>
    <source>
        <strain evidence="3">ATCC 700755</strain>
    </source>
</reference>
<dbReference type="KEGG" id="ptq:P700755_003627"/>
<protein>
    <submittedName>
        <fullName evidence="3">SAM-dependent methyltransferase</fullName>
    </submittedName>
</protein>
<organism evidence="3 4">
    <name type="scientific">Psychroflexus torquis (strain ATCC 700755 / CIP 106069 / ACAM 623)</name>
    <dbReference type="NCBI Taxonomy" id="313595"/>
    <lineage>
        <taxon>Bacteria</taxon>
        <taxon>Pseudomonadati</taxon>
        <taxon>Bacteroidota</taxon>
        <taxon>Flavobacteriia</taxon>
        <taxon>Flavobacteriales</taxon>
        <taxon>Flavobacteriaceae</taxon>
        <taxon>Psychroflexus</taxon>
    </lineage>
</organism>
<sequence>MKSEENRFEKLTRPEVNKFIEKNVNKSIPDLILKGSPFKHIDIKDIINQIIGKEKAKKKLPHWYKNEKVIYPSKLNLEQTSSEITALHKSKLVSCQTLLDMTGGFGIDSYYFSKKVISLLYTELNSELCRVVKHNIKAFGIDNFEIKNEDSIDFLQKNSQIYNWIYIDPSRRNEKTKVFQLKDSLPNIIEHLEIIERKSERFMLKTSPMYDIDMGYKELKGVKEIHIISVKNEVKELLWIIDWRKQNSKTIKIYNYQTKKRYSYTSIDENEEQLVRIKLTTCCQYLYELDSGIMKSGLNDLIGIRYDLKKLEQHTNLYTSDKKILSIPGKIYKVKSVEPINYKKIKKAIKGYQINLISKNFQLNTDELQKKLKCTIGGKSDYLIFAKTIEGNRVIEATRIVL</sequence>
<evidence type="ECO:0000259" key="2">
    <source>
        <dbReference type="Pfam" id="PF22013"/>
    </source>
</evidence>
<dbReference type="Pfam" id="PF18096">
    <property type="entry name" value="Thump_like"/>
    <property type="match status" value="1"/>
</dbReference>
<gene>
    <name evidence="3" type="ordered locus">P700755_003627</name>
</gene>
<dbReference type="RefSeq" id="WP_015025768.1">
    <property type="nucleotide sequence ID" value="NC_018721.1"/>
</dbReference>
<keyword evidence="3" id="KW-0808">Transferase</keyword>
<proteinExistence type="predicted"/>
<dbReference type="HOGENOM" id="CLU_038123_0_0_10"/>
<dbReference type="eggNOG" id="COG0742">
    <property type="taxonomic scope" value="Bacteria"/>
</dbReference>
<evidence type="ECO:0000313" key="4">
    <source>
        <dbReference type="Proteomes" id="UP000008514"/>
    </source>
</evidence>
<keyword evidence="3" id="KW-0489">Methyltransferase</keyword>
<accession>K4II36</accession>
<dbReference type="Gene3D" id="3.40.50.150">
    <property type="entry name" value="Vaccinia Virus protein VP39"/>
    <property type="match status" value="1"/>
</dbReference>
<dbReference type="InterPro" id="IPR041497">
    <property type="entry name" value="Thump-like"/>
</dbReference>
<dbReference type="SUPFAM" id="SSF53335">
    <property type="entry name" value="S-adenosyl-L-methionine-dependent methyltransferases"/>
    <property type="match status" value="1"/>
</dbReference>
<feature type="domain" description="PG-1098 ferredoxin-like" evidence="2">
    <location>
        <begin position="285"/>
        <end position="328"/>
    </location>
</feature>
<name>K4II36_PSYTT</name>
<dbReference type="EMBL" id="CP003879">
    <property type="protein sequence ID" value="AFU70222.1"/>
    <property type="molecule type" value="Genomic_DNA"/>
</dbReference>
<dbReference type="Gene3D" id="1.10.10.1110">
    <property type="entry name" value="Methyltransferase PG1098, N-terminal domain"/>
    <property type="match status" value="1"/>
</dbReference>
<dbReference type="GO" id="GO:0008168">
    <property type="term" value="F:methyltransferase activity"/>
    <property type="evidence" value="ECO:0007669"/>
    <property type="project" value="UniProtKB-KW"/>
</dbReference>
<evidence type="ECO:0000313" key="3">
    <source>
        <dbReference type="EMBL" id="AFU70222.1"/>
    </source>
</evidence>
<dbReference type="InterPro" id="IPR029063">
    <property type="entry name" value="SAM-dependent_MTases_sf"/>
</dbReference>
<evidence type="ECO:0000259" key="1">
    <source>
        <dbReference type="Pfam" id="PF18096"/>
    </source>
</evidence>
<reference evidence="3" key="1">
    <citation type="submission" date="2006-03" db="EMBL/GenBank/DDBJ databases">
        <authorList>
            <person name="Bowman J."/>
            <person name="Ferriera S."/>
            <person name="Johnson J."/>
            <person name="Kravitz S."/>
            <person name="Halpern A."/>
            <person name="Remington K."/>
            <person name="Beeson K."/>
            <person name="Tran B."/>
            <person name="Rogers Y.-H."/>
            <person name="Friedman R."/>
            <person name="Venter J.C."/>
        </authorList>
    </citation>
    <scope>NUCLEOTIDE SEQUENCE [LARGE SCALE GENOMIC DNA]</scope>
    <source>
        <strain evidence="3">ATCC 700755</strain>
    </source>
</reference>
<dbReference type="AlphaFoldDB" id="K4II36"/>
<dbReference type="STRING" id="313595.P700755_003627"/>